<dbReference type="GO" id="GO:0005634">
    <property type="term" value="C:nucleus"/>
    <property type="evidence" value="ECO:0007669"/>
    <property type="project" value="TreeGrafter"/>
</dbReference>
<dbReference type="InterPro" id="IPR050776">
    <property type="entry name" value="Ank_Repeat/CDKN_Inhibitor"/>
</dbReference>
<evidence type="ECO:0000313" key="4">
    <source>
        <dbReference type="EMBL" id="TCD65013.1"/>
    </source>
</evidence>
<proteinExistence type="predicted"/>
<comment type="caution">
    <text evidence="4">The sequence shown here is derived from an EMBL/GenBank/DDBJ whole genome shotgun (WGS) entry which is preliminary data.</text>
</comment>
<reference evidence="4 5" key="1">
    <citation type="submission" date="2018-11" db="EMBL/GenBank/DDBJ databases">
        <title>Genome assembly of Steccherinum ochraceum LE-BIN_3174, the white-rot fungus of the Steccherinaceae family (The Residual Polyporoid clade, Polyporales, Basidiomycota).</title>
        <authorList>
            <person name="Fedorova T.V."/>
            <person name="Glazunova O.A."/>
            <person name="Landesman E.O."/>
            <person name="Moiseenko K.V."/>
            <person name="Psurtseva N.V."/>
            <person name="Savinova O.S."/>
            <person name="Shakhova N.V."/>
            <person name="Tyazhelova T.V."/>
            <person name="Vasina D.V."/>
        </authorList>
    </citation>
    <scope>NUCLEOTIDE SEQUENCE [LARGE SCALE GENOMIC DNA]</scope>
    <source>
        <strain evidence="4 5">LE-BIN_3174</strain>
    </source>
</reference>
<dbReference type="PANTHER" id="PTHR24201:SF16">
    <property type="entry name" value="ANKYRIN-1-LIKE-RELATED"/>
    <property type="match status" value="1"/>
</dbReference>
<evidence type="ECO:0000256" key="1">
    <source>
        <dbReference type="ARBA" id="ARBA00022737"/>
    </source>
</evidence>
<keyword evidence="5" id="KW-1185">Reference proteome</keyword>
<dbReference type="Pfam" id="PF12796">
    <property type="entry name" value="Ank_2"/>
    <property type="match status" value="1"/>
</dbReference>
<dbReference type="SMART" id="SM00248">
    <property type="entry name" value="ANK"/>
    <property type="match status" value="2"/>
</dbReference>
<sequence length="160" mass="16964">MTSTAAPDGVMPTNELPQETLAFAHRMFDGARNGQTELLQAALGSGLPANLTNDEGNTLLMLAAYAGHVDLTRSLVERGGDPNRINDKGQSIVAGAVFKGHTEIVRILMAAGADARLGTPTAIQTARVFRRNDLFEVLGMKDDDLREEVPSIPAPPPSTS</sequence>
<evidence type="ECO:0000256" key="2">
    <source>
        <dbReference type="ARBA" id="ARBA00023043"/>
    </source>
</evidence>
<name>A0A4R0RE66_9APHY</name>
<dbReference type="OrthoDB" id="366390at2759"/>
<dbReference type="Proteomes" id="UP000292702">
    <property type="component" value="Unassembled WGS sequence"/>
</dbReference>
<dbReference type="EMBL" id="RWJN01000203">
    <property type="protein sequence ID" value="TCD65013.1"/>
    <property type="molecule type" value="Genomic_DNA"/>
</dbReference>
<gene>
    <name evidence="4" type="ORF">EIP91_003334</name>
</gene>
<dbReference type="InterPro" id="IPR036770">
    <property type="entry name" value="Ankyrin_rpt-contain_sf"/>
</dbReference>
<dbReference type="SUPFAM" id="SSF48403">
    <property type="entry name" value="Ankyrin repeat"/>
    <property type="match status" value="1"/>
</dbReference>
<dbReference type="AlphaFoldDB" id="A0A4R0RE66"/>
<organism evidence="4 5">
    <name type="scientific">Steccherinum ochraceum</name>
    <dbReference type="NCBI Taxonomy" id="92696"/>
    <lineage>
        <taxon>Eukaryota</taxon>
        <taxon>Fungi</taxon>
        <taxon>Dikarya</taxon>
        <taxon>Basidiomycota</taxon>
        <taxon>Agaricomycotina</taxon>
        <taxon>Agaricomycetes</taxon>
        <taxon>Polyporales</taxon>
        <taxon>Steccherinaceae</taxon>
        <taxon>Steccherinum</taxon>
    </lineage>
</organism>
<dbReference type="Gene3D" id="1.25.40.20">
    <property type="entry name" value="Ankyrin repeat-containing domain"/>
    <property type="match status" value="1"/>
</dbReference>
<dbReference type="STRING" id="92696.A0A4R0RE66"/>
<feature type="repeat" description="ANK" evidence="3">
    <location>
        <begin position="55"/>
        <end position="87"/>
    </location>
</feature>
<dbReference type="InterPro" id="IPR002110">
    <property type="entry name" value="Ankyrin_rpt"/>
</dbReference>
<keyword evidence="2 3" id="KW-0040">ANK repeat</keyword>
<keyword evidence="1" id="KW-0677">Repeat</keyword>
<accession>A0A4R0RE66</accession>
<evidence type="ECO:0000256" key="3">
    <source>
        <dbReference type="PROSITE-ProRule" id="PRU00023"/>
    </source>
</evidence>
<protein>
    <submittedName>
        <fullName evidence="4">Uncharacterized protein</fullName>
    </submittedName>
</protein>
<evidence type="ECO:0000313" key="5">
    <source>
        <dbReference type="Proteomes" id="UP000292702"/>
    </source>
</evidence>
<feature type="repeat" description="ANK" evidence="3">
    <location>
        <begin position="88"/>
        <end position="120"/>
    </location>
</feature>
<dbReference type="PANTHER" id="PTHR24201">
    <property type="entry name" value="ANK_REP_REGION DOMAIN-CONTAINING PROTEIN"/>
    <property type="match status" value="1"/>
</dbReference>
<dbReference type="PROSITE" id="PS50297">
    <property type="entry name" value="ANK_REP_REGION"/>
    <property type="match status" value="2"/>
</dbReference>
<dbReference type="PROSITE" id="PS50088">
    <property type="entry name" value="ANK_REPEAT"/>
    <property type="match status" value="2"/>
</dbReference>